<proteinExistence type="predicted"/>
<organism evidence="8 9">
    <name type="scientific">Pyrinomonas methylaliphatogenes</name>
    <dbReference type="NCBI Taxonomy" id="454194"/>
    <lineage>
        <taxon>Bacteria</taxon>
        <taxon>Pseudomonadati</taxon>
        <taxon>Acidobacteriota</taxon>
        <taxon>Blastocatellia</taxon>
        <taxon>Blastocatellales</taxon>
        <taxon>Pyrinomonadaceae</taxon>
        <taxon>Pyrinomonas</taxon>
    </lineage>
</organism>
<evidence type="ECO:0000256" key="2">
    <source>
        <dbReference type="ARBA" id="ARBA00022475"/>
    </source>
</evidence>
<dbReference type="SUPFAM" id="SSF103481">
    <property type="entry name" value="Multidrug resistance efflux transporter EmrE"/>
    <property type="match status" value="2"/>
</dbReference>
<evidence type="ECO:0000313" key="8">
    <source>
        <dbReference type="EMBL" id="CDM64645.1"/>
    </source>
</evidence>
<keyword evidence="4 6" id="KW-1133">Transmembrane helix</keyword>
<evidence type="ECO:0000256" key="5">
    <source>
        <dbReference type="ARBA" id="ARBA00023136"/>
    </source>
</evidence>
<evidence type="ECO:0000256" key="4">
    <source>
        <dbReference type="ARBA" id="ARBA00022989"/>
    </source>
</evidence>
<keyword evidence="9" id="KW-1185">Reference proteome</keyword>
<gene>
    <name evidence="8" type="ORF">PYK22_00640</name>
</gene>
<feature type="transmembrane region" description="Helical" evidence="6">
    <location>
        <begin position="245"/>
        <end position="263"/>
    </location>
</feature>
<keyword evidence="3 6" id="KW-0812">Transmembrane</keyword>
<feature type="domain" description="EamA" evidence="7">
    <location>
        <begin position="148"/>
        <end position="286"/>
    </location>
</feature>
<protein>
    <submittedName>
        <fullName evidence="8">DMT(Drug/metabolite transporter) superfamily permease</fullName>
    </submittedName>
</protein>
<accession>A0A0B6WWX9</accession>
<reference evidence="8 9" key="2">
    <citation type="submission" date="2015-01" db="EMBL/GenBank/DDBJ databases">
        <title>Complete genome sequence of Pyrinomonas methylaliphatogenes type strain K22T.</title>
        <authorList>
            <person name="Lee K.C.Y."/>
            <person name="Power J.F."/>
            <person name="Dunfield P.F."/>
            <person name="Morgan X.C."/>
            <person name="Huttenhower C."/>
            <person name="Stott M.B."/>
        </authorList>
    </citation>
    <scope>NUCLEOTIDE SEQUENCE [LARGE SCALE GENOMIC DNA]</scope>
    <source>
        <strain evidence="8 9">K22</strain>
    </source>
</reference>
<dbReference type="InterPro" id="IPR000620">
    <property type="entry name" value="EamA_dom"/>
</dbReference>
<feature type="transmembrane region" description="Helical" evidence="6">
    <location>
        <begin position="37"/>
        <end position="55"/>
    </location>
</feature>
<evidence type="ECO:0000313" key="9">
    <source>
        <dbReference type="Proteomes" id="UP000031518"/>
    </source>
</evidence>
<keyword evidence="2" id="KW-1003">Cell membrane</keyword>
<feature type="transmembrane region" description="Helical" evidence="6">
    <location>
        <begin position="215"/>
        <end position="233"/>
    </location>
</feature>
<evidence type="ECO:0000259" key="7">
    <source>
        <dbReference type="Pfam" id="PF00892"/>
    </source>
</evidence>
<dbReference type="STRING" id="454194.PYK22_00640"/>
<dbReference type="RefSeq" id="WP_041974212.1">
    <property type="nucleotide sequence ID" value="NZ_CBXV010000002.1"/>
</dbReference>
<dbReference type="Pfam" id="PF00892">
    <property type="entry name" value="EamA"/>
    <property type="match status" value="2"/>
</dbReference>
<feature type="transmembrane region" description="Helical" evidence="6">
    <location>
        <begin position="96"/>
        <end position="115"/>
    </location>
</feature>
<evidence type="ECO:0000256" key="6">
    <source>
        <dbReference type="SAM" id="Phobius"/>
    </source>
</evidence>
<dbReference type="InterPro" id="IPR051258">
    <property type="entry name" value="Diverse_Substrate_Transporter"/>
</dbReference>
<dbReference type="PANTHER" id="PTHR42920">
    <property type="entry name" value="OS03G0707200 PROTEIN-RELATED"/>
    <property type="match status" value="1"/>
</dbReference>
<sequence length="302" mass="32770">MRLRTNLAADAALLLTTLIWGSTFVIAKELLTSWPPFAYLSFRFALASLAFALLFPRHIFRASREEWRAAITLGLLVGGGFALQTIGQVYTTPAKSAFITGLTTPLVPIIAYLLTGARPSRENAVGITLASLGGALILMPHESGKVNLGDLVTLASTICFALHIVYMSLYARRHDIKRLSALQIGVAAICFIALWPLERAAHSGSVPLVWSGRVLWQIIYLALIATVLTFLLWTWGQARASATHAAIIFSLEPVFATLFALAVRGGEEWFGLRGSIGAALVLIGVIASELRWTDRLEEAVLD</sequence>
<dbReference type="OrthoDB" id="9804865at2"/>
<dbReference type="PANTHER" id="PTHR42920:SF5">
    <property type="entry name" value="EAMA DOMAIN-CONTAINING PROTEIN"/>
    <property type="match status" value="1"/>
</dbReference>
<feature type="transmembrane region" description="Helical" evidence="6">
    <location>
        <begin position="269"/>
        <end position="287"/>
    </location>
</feature>
<reference evidence="8 9" key="1">
    <citation type="submission" date="2013-12" db="EMBL/GenBank/DDBJ databases">
        <authorList>
            <person name="Stott M."/>
        </authorList>
    </citation>
    <scope>NUCLEOTIDE SEQUENCE [LARGE SCALE GENOMIC DNA]</scope>
    <source>
        <strain evidence="8 9">K22</strain>
    </source>
</reference>
<dbReference type="AlphaFoldDB" id="A0A0B6WWX9"/>
<dbReference type="GO" id="GO:0005886">
    <property type="term" value="C:plasma membrane"/>
    <property type="evidence" value="ECO:0007669"/>
    <property type="project" value="UniProtKB-SubCell"/>
</dbReference>
<comment type="subcellular location">
    <subcellularLocation>
        <location evidence="1">Cell membrane</location>
        <topology evidence="1">Multi-pass membrane protein</topology>
    </subcellularLocation>
</comment>
<feature type="transmembrane region" description="Helical" evidence="6">
    <location>
        <begin position="122"/>
        <end position="139"/>
    </location>
</feature>
<dbReference type="InterPro" id="IPR037185">
    <property type="entry name" value="EmrE-like"/>
</dbReference>
<dbReference type="Proteomes" id="UP000031518">
    <property type="component" value="Unassembled WGS sequence"/>
</dbReference>
<evidence type="ECO:0000256" key="1">
    <source>
        <dbReference type="ARBA" id="ARBA00004651"/>
    </source>
</evidence>
<feature type="domain" description="EamA" evidence="7">
    <location>
        <begin position="10"/>
        <end position="138"/>
    </location>
</feature>
<name>A0A0B6WWX9_9BACT</name>
<feature type="transmembrane region" description="Helical" evidence="6">
    <location>
        <begin position="151"/>
        <end position="171"/>
    </location>
</feature>
<evidence type="ECO:0000256" key="3">
    <source>
        <dbReference type="ARBA" id="ARBA00022692"/>
    </source>
</evidence>
<keyword evidence="5 6" id="KW-0472">Membrane</keyword>
<dbReference type="EMBL" id="CBXV010000002">
    <property type="protein sequence ID" value="CDM64645.1"/>
    <property type="molecule type" value="Genomic_DNA"/>
</dbReference>
<feature type="transmembrane region" description="Helical" evidence="6">
    <location>
        <begin position="178"/>
        <end position="195"/>
    </location>
</feature>
<feature type="transmembrane region" description="Helical" evidence="6">
    <location>
        <begin position="67"/>
        <end position="90"/>
    </location>
</feature>